<gene>
    <name evidence="2" type="ORF">A2Y85_00650</name>
</gene>
<dbReference type="AlphaFoldDB" id="A0A1F4U6Z0"/>
<dbReference type="InterPro" id="IPR036188">
    <property type="entry name" value="FAD/NAD-bd_sf"/>
</dbReference>
<feature type="domain" description="FAD/NAD(P)-binding" evidence="1">
    <location>
        <begin position="8"/>
        <end position="131"/>
    </location>
</feature>
<dbReference type="InterPro" id="IPR023753">
    <property type="entry name" value="FAD/NAD-binding_dom"/>
</dbReference>
<dbReference type="GO" id="GO:0016491">
    <property type="term" value="F:oxidoreductase activity"/>
    <property type="evidence" value="ECO:0007669"/>
    <property type="project" value="InterPro"/>
</dbReference>
<organism evidence="2 3">
    <name type="scientific">candidate division WOR-3 bacterium RBG_13_43_14</name>
    <dbReference type="NCBI Taxonomy" id="1802590"/>
    <lineage>
        <taxon>Bacteria</taxon>
        <taxon>Bacteria division WOR-3</taxon>
    </lineage>
</organism>
<protein>
    <recommendedName>
        <fullName evidence="1">FAD/NAD(P)-binding domain-containing protein</fullName>
    </recommendedName>
</protein>
<dbReference type="PANTHER" id="PTHR42783">
    <property type="entry name" value="GLUTAMATE SYNTHASE [NADPH] SMALL CHAIN"/>
    <property type="match status" value="1"/>
</dbReference>
<dbReference type="Pfam" id="PF07992">
    <property type="entry name" value="Pyr_redox_2"/>
    <property type="match status" value="1"/>
</dbReference>
<comment type="caution">
    <text evidence="2">The sequence shown here is derived from an EMBL/GenBank/DDBJ whole genome shotgun (WGS) entry which is preliminary data.</text>
</comment>
<proteinExistence type="predicted"/>
<dbReference type="SUPFAM" id="SSF51905">
    <property type="entry name" value="FAD/NAD(P)-binding domain"/>
    <property type="match status" value="1"/>
</dbReference>
<accession>A0A1F4U6Z0</accession>
<name>A0A1F4U6Z0_UNCW3</name>
<sequence>MPAYEEEIESALEEGIDIRFLTTPTQVITKDTQVVGIECVKMELGSFDESGRRRPIPIKGSEYEIKINTLIQAVSEQPDLSCLGKDHDFNTSGWNTLVVDHETLATNIPGVFAGGDVTRGPNTVIEAMADGKKAALSIDKFIRGDKTEITYEVTRPSIYVEFAQLNIEELLEASRPKANKLPTPSRKKNFKEVSIKLDKKTAIQEAKRCLRCDLEVRHEDDTKEKK</sequence>
<evidence type="ECO:0000313" key="2">
    <source>
        <dbReference type="EMBL" id="OGC40672.1"/>
    </source>
</evidence>
<dbReference type="PANTHER" id="PTHR42783:SF3">
    <property type="entry name" value="GLUTAMATE SYNTHASE [NADPH] SMALL CHAIN-RELATED"/>
    <property type="match status" value="1"/>
</dbReference>
<evidence type="ECO:0000313" key="3">
    <source>
        <dbReference type="Proteomes" id="UP000177025"/>
    </source>
</evidence>
<dbReference type="SUPFAM" id="SSF46548">
    <property type="entry name" value="alpha-helical ferredoxin"/>
    <property type="match status" value="1"/>
</dbReference>
<dbReference type="EMBL" id="MEUM01000123">
    <property type="protein sequence ID" value="OGC40672.1"/>
    <property type="molecule type" value="Genomic_DNA"/>
</dbReference>
<dbReference type="Proteomes" id="UP000177025">
    <property type="component" value="Unassembled WGS sequence"/>
</dbReference>
<dbReference type="Gene3D" id="3.50.50.60">
    <property type="entry name" value="FAD/NAD(P)-binding domain"/>
    <property type="match status" value="2"/>
</dbReference>
<evidence type="ECO:0000259" key="1">
    <source>
        <dbReference type="Pfam" id="PF07992"/>
    </source>
</evidence>
<reference evidence="2 3" key="1">
    <citation type="journal article" date="2016" name="Nat. Commun.">
        <title>Thousands of microbial genomes shed light on interconnected biogeochemical processes in an aquifer system.</title>
        <authorList>
            <person name="Anantharaman K."/>
            <person name="Brown C.T."/>
            <person name="Hug L.A."/>
            <person name="Sharon I."/>
            <person name="Castelle C.J."/>
            <person name="Probst A.J."/>
            <person name="Thomas B.C."/>
            <person name="Singh A."/>
            <person name="Wilkins M.J."/>
            <person name="Karaoz U."/>
            <person name="Brodie E.L."/>
            <person name="Williams K.H."/>
            <person name="Hubbard S.S."/>
            <person name="Banfield J.F."/>
        </authorList>
    </citation>
    <scope>NUCLEOTIDE SEQUENCE [LARGE SCALE GENOMIC DNA]</scope>
</reference>